<dbReference type="Pfam" id="PF03221">
    <property type="entry name" value="HTH_Tnp_Tc5"/>
    <property type="match status" value="1"/>
</dbReference>
<name>H3B518_LATCH</name>
<evidence type="ECO:0000313" key="3">
    <source>
        <dbReference type="Ensembl" id="ENSLACP00000016989.1"/>
    </source>
</evidence>
<protein>
    <recommendedName>
        <fullName evidence="2">HTH CENPB-type domain-containing protein</fullName>
    </recommendedName>
</protein>
<evidence type="ECO:0000259" key="2">
    <source>
        <dbReference type="PROSITE" id="PS51253"/>
    </source>
</evidence>
<dbReference type="eggNOG" id="KOG3105">
    <property type="taxonomic scope" value="Eukaryota"/>
</dbReference>
<dbReference type="AlphaFoldDB" id="H3B518"/>
<dbReference type="PROSITE" id="PS51253">
    <property type="entry name" value="HTH_CENPB"/>
    <property type="match status" value="1"/>
</dbReference>
<reference evidence="4" key="1">
    <citation type="submission" date="2011-08" db="EMBL/GenBank/DDBJ databases">
        <title>The draft genome of Latimeria chalumnae.</title>
        <authorList>
            <person name="Di Palma F."/>
            <person name="Alfoldi J."/>
            <person name="Johnson J."/>
            <person name="Berlin A."/>
            <person name="Gnerre S."/>
            <person name="Jaffe D."/>
            <person name="MacCallum I."/>
            <person name="Young S."/>
            <person name="Walker B.J."/>
            <person name="Lander E."/>
            <person name="Lindblad-Toh K."/>
        </authorList>
    </citation>
    <scope>NUCLEOTIDE SEQUENCE [LARGE SCALE GENOMIC DNA]</scope>
    <source>
        <strain evidence="4">Wild caught</strain>
    </source>
</reference>
<dbReference type="PANTHER" id="PTHR19303:SF73">
    <property type="entry name" value="PROTEIN PDC2"/>
    <property type="match status" value="1"/>
</dbReference>
<sequence length="284" mass="31686">LMWFQRASVKSLLLNGPILKAKAESLVHNFGKSDFSVTDGWFSRWKVCHNIVYKCGHGELKSTDLKGADYWSKTKLQELLSSYNANDIYNADETGLYYRTTPVGSMVFRKMALSGSKKAMDRITLLVCAIMTGSDHHKLLVISKSQRLCCMKGVDPTTLPVTYKANKTAWMMGAIFEDWLTQWDRELVKKGRIILVLIDTAPSHLSISTLKNICLEMLRKCLIDAIDANIISTQVTVAEVVHHITLLDAIGMVARAWESLKPVTISNCFCKAGFVTSDAAPCTE</sequence>
<accession>H3B518</accession>
<dbReference type="InterPro" id="IPR050863">
    <property type="entry name" value="CenT-Element_Derived"/>
</dbReference>
<dbReference type="SUPFAM" id="SSF46689">
    <property type="entry name" value="Homeodomain-like"/>
    <property type="match status" value="1"/>
</dbReference>
<dbReference type="PANTHER" id="PTHR19303">
    <property type="entry name" value="TRANSPOSON"/>
    <property type="match status" value="1"/>
</dbReference>
<keyword evidence="1" id="KW-0238">DNA-binding</keyword>
<dbReference type="GeneTree" id="ENSGT00940000163615"/>
<reference evidence="3" key="2">
    <citation type="submission" date="2025-08" db="UniProtKB">
        <authorList>
            <consortium name="Ensembl"/>
        </authorList>
    </citation>
    <scope>IDENTIFICATION</scope>
</reference>
<feature type="domain" description="HTH CENPB-type" evidence="2">
    <location>
        <begin position="1"/>
        <end position="55"/>
    </location>
</feature>
<dbReference type="InterPro" id="IPR009057">
    <property type="entry name" value="Homeodomain-like_sf"/>
</dbReference>
<reference evidence="3" key="3">
    <citation type="submission" date="2025-09" db="UniProtKB">
        <authorList>
            <consortium name="Ensembl"/>
        </authorList>
    </citation>
    <scope>IDENTIFICATION</scope>
</reference>
<dbReference type="HOGENOM" id="CLU_018294_2_1_1"/>
<dbReference type="Ensembl" id="ENSLACT00000017109.1">
    <property type="protein sequence ID" value="ENSLACP00000016989.1"/>
    <property type="gene ID" value="ENSLACG00000014960.1"/>
</dbReference>
<dbReference type="STRING" id="7897.ENSLACP00000016989"/>
<evidence type="ECO:0000256" key="1">
    <source>
        <dbReference type="ARBA" id="ARBA00023125"/>
    </source>
</evidence>
<keyword evidence="4" id="KW-1185">Reference proteome</keyword>
<dbReference type="InterPro" id="IPR004875">
    <property type="entry name" value="DDE_SF_endonuclease_dom"/>
</dbReference>
<dbReference type="GO" id="GO:0005634">
    <property type="term" value="C:nucleus"/>
    <property type="evidence" value="ECO:0007669"/>
    <property type="project" value="TreeGrafter"/>
</dbReference>
<dbReference type="InterPro" id="IPR006600">
    <property type="entry name" value="HTH_CenpB_DNA-bd_dom"/>
</dbReference>
<dbReference type="GO" id="GO:0003677">
    <property type="term" value="F:DNA binding"/>
    <property type="evidence" value="ECO:0007669"/>
    <property type="project" value="UniProtKB-KW"/>
</dbReference>
<dbReference type="Gene3D" id="1.10.10.60">
    <property type="entry name" value="Homeodomain-like"/>
    <property type="match status" value="1"/>
</dbReference>
<organism evidence="3 4">
    <name type="scientific">Latimeria chalumnae</name>
    <name type="common">Coelacanth</name>
    <dbReference type="NCBI Taxonomy" id="7897"/>
    <lineage>
        <taxon>Eukaryota</taxon>
        <taxon>Metazoa</taxon>
        <taxon>Chordata</taxon>
        <taxon>Craniata</taxon>
        <taxon>Vertebrata</taxon>
        <taxon>Euteleostomi</taxon>
        <taxon>Coelacanthiformes</taxon>
        <taxon>Coelacanthidae</taxon>
        <taxon>Latimeria</taxon>
    </lineage>
</organism>
<dbReference type="Proteomes" id="UP000008672">
    <property type="component" value="Unassembled WGS sequence"/>
</dbReference>
<dbReference type="EMBL" id="AFYH01098735">
    <property type="status" value="NOT_ANNOTATED_CDS"/>
    <property type="molecule type" value="Genomic_DNA"/>
</dbReference>
<proteinExistence type="predicted"/>
<dbReference type="InParanoid" id="H3B518"/>
<evidence type="ECO:0000313" key="4">
    <source>
        <dbReference type="Proteomes" id="UP000008672"/>
    </source>
</evidence>
<dbReference type="Pfam" id="PF03184">
    <property type="entry name" value="DDE_1"/>
    <property type="match status" value="1"/>
</dbReference>